<name>A0A369KQB2_9BACT</name>
<comment type="caution">
    <text evidence="2">The sequence shown here is derived from an EMBL/GenBank/DDBJ whole genome shotgun (WGS) entry which is preliminary data.</text>
</comment>
<evidence type="ECO:0000313" key="3">
    <source>
        <dbReference type="Proteomes" id="UP000253934"/>
    </source>
</evidence>
<keyword evidence="1" id="KW-1133">Transmembrane helix</keyword>
<feature type="transmembrane region" description="Helical" evidence="1">
    <location>
        <begin position="47"/>
        <end position="69"/>
    </location>
</feature>
<sequence>MIQSQRNDLEPWYVKKKKFNTNNVAGDFSKKNSTNEMTGAVQAKQPVIVIVCIFCVIIFAVSSGVFAALSFFETNALQNKFMWYLLGSFISLILSLFFILYQIGGICSHLISNKDNLNKISLSVKFLKNQIYYEEPRKGIPAPEMALYQFIQQVRAYAMEKAFLKQRQERAQDAFSLINGADPNSLLKRRWNDVIDSLNEFEIYLANDPKGIIEKLILKSPPQNMDVSQIFRDVADTFDTTWRRKGINIEQAIVTPLKANTNEAVLRRLLVGPWRSCVYFARRGNGVVFSAKSIDGKVIARWECEGMVFPQEFFDLMKNIQLDVNERIEKGMEIIALDPNSPNTLFALISFVTWIDLANVSGCDYEVKQGSEGLIIELRL</sequence>
<keyword evidence="1" id="KW-0472">Membrane</keyword>
<gene>
    <name evidence="2" type="ORF">DCC88_09445</name>
</gene>
<evidence type="ECO:0000256" key="1">
    <source>
        <dbReference type="SAM" id="Phobius"/>
    </source>
</evidence>
<accession>A0A369KQB2</accession>
<dbReference type="Proteomes" id="UP000253934">
    <property type="component" value="Unassembled WGS sequence"/>
</dbReference>
<dbReference type="AlphaFoldDB" id="A0A369KQB2"/>
<dbReference type="RefSeq" id="WP_338637296.1">
    <property type="nucleotide sequence ID" value="NZ_CP146516.1"/>
</dbReference>
<evidence type="ECO:0000313" key="2">
    <source>
        <dbReference type="EMBL" id="RDB35560.1"/>
    </source>
</evidence>
<reference evidence="2" key="1">
    <citation type="submission" date="2018-04" db="EMBL/GenBank/DDBJ databases">
        <title>Draft genome sequence of the Candidatus Spirobacillus cienkowskii, a pathogen of freshwater Daphnia species, reconstructed from hemolymph metagenomic reads.</title>
        <authorList>
            <person name="Bresciani L."/>
            <person name="Lemos L.N."/>
            <person name="Wale N."/>
            <person name="Lin J.Y."/>
            <person name="Fernandes G.R."/>
            <person name="Duffy M.A."/>
            <person name="Rodrigues J.M."/>
        </authorList>
    </citation>
    <scope>NUCLEOTIDE SEQUENCE [LARGE SCALE GENOMIC DNA]</scope>
    <source>
        <strain evidence="2">Binning01</strain>
    </source>
</reference>
<feature type="transmembrane region" description="Helical" evidence="1">
    <location>
        <begin position="81"/>
        <end position="103"/>
    </location>
</feature>
<protein>
    <submittedName>
        <fullName evidence="2">Uncharacterized protein</fullName>
    </submittedName>
</protein>
<proteinExistence type="predicted"/>
<keyword evidence="3" id="KW-1185">Reference proteome</keyword>
<organism evidence="2 3">
    <name type="scientific">Spirobacillus cienkowskii</name>
    <dbReference type="NCBI Taxonomy" id="495820"/>
    <lineage>
        <taxon>Bacteria</taxon>
        <taxon>Pseudomonadati</taxon>
        <taxon>Bdellovibrionota</taxon>
        <taxon>Oligoflexia</taxon>
        <taxon>Silvanigrellales</taxon>
        <taxon>Spirobacillus</taxon>
    </lineage>
</organism>
<keyword evidence="1" id="KW-0812">Transmembrane</keyword>
<dbReference type="EMBL" id="QOVW01000081">
    <property type="protein sequence ID" value="RDB35560.1"/>
    <property type="molecule type" value="Genomic_DNA"/>
</dbReference>